<evidence type="ECO:0000259" key="8">
    <source>
        <dbReference type="Pfam" id="PF12726"/>
    </source>
</evidence>
<name>A0A1X2GNE0_9FUNG</name>
<dbReference type="InterPro" id="IPR056474">
    <property type="entry name" value="SEN1_barrel"/>
</dbReference>
<evidence type="ECO:0000256" key="4">
    <source>
        <dbReference type="ARBA" id="ARBA00022806"/>
    </source>
</evidence>
<evidence type="ECO:0000256" key="6">
    <source>
        <dbReference type="SAM" id="Coils"/>
    </source>
</evidence>
<comment type="caution">
    <text evidence="12">The sequence shown here is derived from an EMBL/GenBank/DDBJ whole genome shotgun (WGS) entry which is preliminary data.</text>
</comment>
<dbReference type="GO" id="GO:0005694">
    <property type="term" value="C:chromosome"/>
    <property type="evidence" value="ECO:0007669"/>
    <property type="project" value="UniProtKB-ARBA"/>
</dbReference>
<keyword evidence="4" id="KW-0347">Helicase</keyword>
<dbReference type="Pfam" id="PF12726">
    <property type="entry name" value="SEN1_N"/>
    <property type="match status" value="1"/>
</dbReference>
<dbReference type="InterPro" id="IPR047187">
    <property type="entry name" value="SF1_C_Upf1"/>
</dbReference>
<organism evidence="12 13">
    <name type="scientific">Hesseltinella vesiculosa</name>
    <dbReference type="NCBI Taxonomy" id="101127"/>
    <lineage>
        <taxon>Eukaryota</taxon>
        <taxon>Fungi</taxon>
        <taxon>Fungi incertae sedis</taxon>
        <taxon>Mucoromycota</taxon>
        <taxon>Mucoromycotina</taxon>
        <taxon>Mucoromycetes</taxon>
        <taxon>Mucorales</taxon>
        <taxon>Cunninghamellaceae</taxon>
        <taxon>Hesseltinella</taxon>
    </lineage>
</organism>
<accession>A0A1X2GNE0</accession>
<keyword evidence="3" id="KW-0378">Hydrolase</keyword>
<evidence type="ECO:0000256" key="2">
    <source>
        <dbReference type="ARBA" id="ARBA00022741"/>
    </source>
</evidence>
<dbReference type="OrthoDB" id="6513042at2759"/>
<dbReference type="InterPro" id="IPR041679">
    <property type="entry name" value="DNA2/NAM7-like_C"/>
</dbReference>
<dbReference type="GO" id="GO:0001147">
    <property type="term" value="F:transcription termination site sequence-specific DNA binding"/>
    <property type="evidence" value="ECO:0007669"/>
    <property type="project" value="TreeGrafter"/>
</dbReference>
<feature type="region of interest" description="Disordered" evidence="7">
    <location>
        <begin position="2021"/>
        <end position="2096"/>
    </location>
</feature>
<dbReference type="Pfam" id="PF13086">
    <property type="entry name" value="AAA_11"/>
    <property type="match status" value="1"/>
</dbReference>
<evidence type="ECO:0000259" key="9">
    <source>
        <dbReference type="Pfam" id="PF13086"/>
    </source>
</evidence>
<dbReference type="Pfam" id="PF23576">
    <property type="entry name" value="SEN1_barrel"/>
    <property type="match status" value="1"/>
</dbReference>
<dbReference type="CDD" id="cd18808">
    <property type="entry name" value="SF1_C_Upf1"/>
    <property type="match status" value="1"/>
</dbReference>
<dbReference type="Gene3D" id="3.40.50.300">
    <property type="entry name" value="P-loop containing nucleotide triphosphate hydrolases"/>
    <property type="match status" value="2"/>
</dbReference>
<keyword evidence="13" id="KW-1185">Reference proteome</keyword>
<keyword evidence="5" id="KW-0067">ATP-binding</keyword>
<feature type="domain" description="DNA2/NAM7 helicase helicase" evidence="9">
    <location>
        <begin position="1474"/>
        <end position="1750"/>
    </location>
</feature>
<dbReference type="InterPro" id="IPR024481">
    <property type="entry name" value="Helicase_Sen1_N"/>
</dbReference>
<dbReference type="Pfam" id="PF13087">
    <property type="entry name" value="AAA_12"/>
    <property type="match status" value="1"/>
</dbReference>
<protein>
    <recommendedName>
        <fullName evidence="14">AAA+ ATPase domain-containing protein</fullName>
    </recommendedName>
</protein>
<feature type="domain" description="Helicase SEN1 beta-barrel" evidence="11">
    <location>
        <begin position="1318"/>
        <end position="1424"/>
    </location>
</feature>
<dbReference type="PANTHER" id="PTHR10887:SF495">
    <property type="entry name" value="HELICASE SENATAXIN ISOFORM X1-RELATED"/>
    <property type="match status" value="1"/>
</dbReference>
<evidence type="ECO:0000313" key="12">
    <source>
        <dbReference type="EMBL" id="ORX57635.1"/>
    </source>
</evidence>
<evidence type="ECO:0000256" key="3">
    <source>
        <dbReference type="ARBA" id="ARBA00022801"/>
    </source>
</evidence>
<feature type="compositionally biased region" description="Polar residues" evidence="7">
    <location>
        <begin position="2048"/>
        <end position="2065"/>
    </location>
</feature>
<evidence type="ECO:0008006" key="14">
    <source>
        <dbReference type="Google" id="ProtNLM"/>
    </source>
</evidence>
<feature type="region of interest" description="Disordered" evidence="7">
    <location>
        <begin position="1099"/>
        <end position="1153"/>
    </location>
</feature>
<evidence type="ECO:0000259" key="11">
    <source>
        <dbReference type="Pfam" id="PF23576"/>
    </source>
</evidence>
<dbReference type="GO" id="GO:0006369">
    <property type="term" value="P:termination of RNA polymerase II transcription"/>
    <property type="evidence" value="ECO:0007669"/>
    <property type="project" value="TreeGrafter"/>
</dbReference>
<dbReference type="GO" id="GO:0005524">
    <property type="term" value="F:ATP binding"/>
    <property type="evidence" value="ECO:0007669"/>
    <property type="project" value="UniProtKB-KW"/>
</dbReference>
<feature type="compositionally biased region" description="Polar residues" evidence="7">
    <location>
        <begin position="954"/>
        <end position="963"/>
    </location>
</feature>
<dbReference type="GO" id="GO:0004386">
    <property type="term" value="F:helicase activity"/>
    <property type="evidence" value="ECO:0007669"/>
    <property type="project" value="UniProtKB-KW"/>
</dbReference>
<feature type="domain" description="Helicase Sen1 N-terminal" evidence="8">
    <location>
        <begin position="78"/>
        <end position="584"/>
    </location>
</feature>
<reference evidence="12 13" key="1">
    <citation type="submission" date="2016-07" db="EMBL/GenBank/DDBJ databases">
        <title>Pervasive Adenine N6-methylation of Active Genes in Fungi.</title>
        <authorList>
            <consortium name="DOE Joint Genome Institute"/>
            <person name="Mondo S.J."/>
            <person name="Dannebaum R.O."/>
            <person name="Kuo R.C."/>
            <person name="Labutti K."/>
            <person name="Haridas S."/>
            <person name="Kuo A."/>
            <person name="Salamov A."/>
            <person name="Ahrendt S.R."/>
            <person name="Lipzen A."/>
            <person name="Sullivan W."/>
            <person name="Andreopoulos W.B."/>
            <person name="Clum A."/>
            <person name="Lindquist E."/>
            <person name="Daum C."/>
            <person name="Ramamoorthy G.K."/>
            <person name="Gryganskyi A."/>
            <person name="Culley D."/>
            <person name="Magnuson J.K."/>
            <person name="James T.Y."/>
            <person name="O'Malley M.A."/>
            <person name="Stajich J.E."/>
            <person name="Spatafora J.W."/>
            <person name="Visel A."/>
            <person name="Grigoriev I.V."/>
        </authorList>
    </citation>
    <scope>NUCLEOTIDE SEQUENCE [LARGE SCALE GENOMIC DNA]</scope>
    <source>
        <strain evidence="12 13">NRRL 3301</strain>
    </source>
</reference>
<dbReference type="InterPro" id="IPR027417">
    <property type="entry name" value="P-loop_NTPase"/>
</dbReference>
<evidence type="ECO:0000259" key="10">
    <source>
        <dbReference type="Pfam" id="PF13087"/>
    </source>
</evidence>
<keyword evidence="2" id="KW-0547">Nucleotide-binding</keyword>
<feature type="compositionally biased region" description="Basic and acidic residues" evidence="7">
    <location>
        <begin position="2152"/>
        <end position="2165"/>
    </location>
</feature>
<dbReference type="GO" id="GO:0016787">
    <property type="term" value="F:hydrolase activity"/>
    <property type="evidence" value="ECO:0007669"/>
    <property type="project" value="UniProtKB-KW"/>
</dbReference>
<dbReference type="InterPro" id="IPR045055">
    <property type="entry name" value="DNA2/NAM7-like"/>
</dbReference>
<evidence type="ECO:0000313" key="13">
    <source>
        <dbReference type="Proteomes" id="UP000242146"/>
    </source>
</evidence>
<proteinExistence type="inferred from homology"/>
<dbReference type="FunFam" id="3.40.50.300:FF:000326">
    <property type="entry name" value="P-loop containing nucleoside triphosphate hydrolase"/>
    <property type="match status" value="1"/>
</dbReference>
<evidence type="ECO:0000256" key="7">
    <source>
        <dbReference type="SAM" id="MobiDB-lite"/>
    </source>
</evidence>
<dbReference type="GO" id="GO:0016604">
    <property type="term" value="C:nuclear body"/>
    <property type="evidence" value="ECO:0007669"/>
    <property type="project" value="TreeGrafter"/>
</dbReference>
<feature type="compositionally biased region" description="Acidic residues" evidence="7">
    <location>
        <begin position="1129"/>
        <end position="1150"/>
    </location>
</feature>
<evidence type="ECO:0000256" key="1">
    <source>
        <dbReference type="ARBA" id="ARBA00007913"/>
    </source>
</evidence>
<feature type="region of interest" description="Disordered" evidence="7">
    <location>
        <begin position="930"/>
        <end position="963"/>
    </location>
</feature>
<feature type="region of interest" description="Disordered" evidence="7">
    <location>
        <begin position="2119"/>
        <end position="2165"/>
    </location>
</feature>
<dbReference type="InterPro" id="IPR041677">
    <property type="entry name" value="DNA2/NAM7_AAA_11"/>
</dbReference>
<sequence length="2165" mass="241826">MSNISADALLTIALDLLQKQKTSRNPSHADENHFYNTLLKYFLSDASDHWWCSQTTFELAGESLWLFSLPGHARIDQYKNKLNKMLTVCTKCAQQYHQAKRSKHKTYMDLFTAENVAHYFSILDAFDHDRISSTLASSSSTLRDEDICALTEMLCHPTWIQVFHDDLCRLFDCMQVSGRYPTMPTSVIAGVGLLSFHDHKPVRLWARKLMQKYTLDTPGLVVENDARTRLLTIMGTVLRFVAFDTPVLVMTLSTDKAKGQVLMGTVQDLSEVWKSLRLILELQNHDSLMTIASSMSSATSLEWSWLAFVERVLAPSTKANSQYDWFPEFVKCLNTLWSHLQEDFWFSGHSLITVDAGLSLVKHLCASACFGANIKFALASHASKVLMRNGQPFSGEKLASKINVMLAWMGPCHQSLRAAVSSVDMLTDLMLDTLLGYFQQEIWTPLFQACAVRVAFALIKQLESDGCPLPVDKLNQYASQWLSIFFSTPTANPCLLPPSLHPVHDMSKELLSRILIHDTQSLRNYFMSTTASSAPTTPGQKIFAFDHVWQVVRAKATLRESYHLVPLLLSAYGPLVSIYTLQNNPSHLCAEPLKMVHDLVQSCLLQLHTLPVTTWKPILFDHQWDQQPSPSPPRELVSSLLLCLTYNTNTIQDSVCKLLLAALPTSHSPISKGRIEDNINIESALDSLFNTSPFTCMRAWNAVTKDFYELWSVRLDIYALTVPVEQLLTRMIHLLVGDEDAYLYQVETWTNLVDVTNHELTISEFWTNTWQACNAVFTACLQWANKYRPKDILEKVMPWIDIATVMIGCQQHFQQLVSDDDALEVSALAPVMDGLSSWIYVTRTHVLDKLVPLIEAILRKLQQLHMKISAEAYDRLMTAATSMNPTRLEKRQKESLFVLLSAHEPSNVIFLDDSEDDDIEWQAISTAGAYSSPSRSRSSETSAKTTAYRPLAASTETPSNRPYATQRNTLCKTFQNTPPATDVPFNHPIGGSQRSRKITAFFESRPMESPADDDDSMNTEVKLSASCKQKVDAELATQTARNRSGHIPLGATSAAAARISALSKQPASRVFVKPDKRMPFAVTPTGRKLRMPTYTEKIAGDDTNTQRLGVTAKSPSAMARERRRLGLLSDEDDDENDSDSDHVSDDEDDGLQGLVDDLASYTSSAVENPITPGRPLSYSSSVIILEEVDSDTQKKSSGSVHELFVDQRRSAKMINAPGLTRKAIQTRLQSHKDDKLRMQKLAPSMNGIYKRVLSWPWESLNNDIPINMSLDDLISVPDCFVNSASYQKIFEPLTMIELWAQLQRSRDMLSASDTLDGLIMESRCHVDDFVDVTFRTPLGGSLNSGVGVSSLAQDDLLCISNHFGSAFFSNNRRQWHGKAFLAKVMSLTYRKSMGDLTVRCFFPSERIGLLNSLAPKSSWCAIKIMSLTTCLREYGALQSLQYYDLASEIYCPESRPSPIVSSTDVNAFMSDYDVNRPQAEAIVGALTKKKGFTLIQGPPGTGKTKTILGLLVAILNETNTTTKLISTHGKILVCAPSNAAVDEICKRLKEGVPTSKGVVRPNVVRIGAPESVHVGVRDVVLERLVDQELGASAADKEANQTFMTRKQDVQDQLNTLQLELEQVIRELSDSNDTATTSRLRDRRQILIKQRNDQRMMLKDIYESQRDFAREMDASRARVRQKVFAKCDIVCATLSGSGSSTLTDLGIVFDTVVVDEAAQAVEVSTLIPLKYNCQRCILVGDPNQLPPTVISSMAGKYKYEQSLFVRLENNTPENVYLLSIQYRMNPEISAFPSCQFYRSKLLDGPRMSDLTKAAWHKSFSPYMFVNVVDGEERMGSGSSIYNTAEAEAAVALVDLLAKLYPQEKLASRIGVITPYKQQLSQLKSRFELAFGSRVLSTIDFNTIDGFQGQEKDIIIFSCVRSRGPKSHGGSAIGFLADRRRMNVGITRAKQSLFVLGNAKTLQSDPLWGQLVDDASRRNLMTNSSAPYFGNIVTGFNRRSNLFEAPPKATPALHQERKRIRADLVSPDPSAIPRVATAQGPTVKRKVTQDKPTCPNSGQPTATSPRSSGPKHMDIDPPPPIQGRRSLPPFTTANPSSDMHHIHHQRANLFKANLQEYQKARKNLPVQSRRLFIPKAKQRSDRAPPRSSDTVIPAKDRVRMEVSDRSL</sequence>
<dbReference type="Proteomes" id="UP000242146">
    <property type="component" value="Unassembled WGS sequence"/>
</dbReference>
<gene>
    <name evidence="12" type="ORF">DM01DRAFT_134426</name>
</gene>
<feature type="domain" description="DNA2/NAM7 helicase-like C-terminal" evidence="10">
    <location>
        <begin position="1758"/>
        <end position="1958"/>
    </location>
</feature>
<dbReference type="CDD" id="cd18042">
    <property type="entry name" value="DEXXQc_SETX"/>
    <property type="match status" value="1"/>
</dbReference>
<dbReference type="EMBL" id="MCGT01000008">
    <property type="protein sequence ID" value="ORX57635.1"/>
    <property type="molecule type" value="Genomic_DNA"/>
</dbReference>
<evidence type="ECO:0000256" key="5">
    <source>
        <dbReference type="ARBA" id="ARBA00022840"/>
    </source>
</evidence>
<feature type="coiled-coil region" evidence="6">
    <location>
        <begin position="1606"/>
        <end position="1633"/>
    </location>
</feature>
<dbReference type="PANTHER" id="PTHR10887">
    <property type="entry name" value="DNA2/NAM7 HELICASE FAMILY"/>
    <property type="match status" value="1"/>
</dbReference>
<comment type="similarity">
    <text evidence="1">Belongs to the DNA2/NAM7 helicase family.</text>
</comment>
<keyword evidence="6" id="KW-0175">Coiled coil</keyword>
<dbReference type="STRING" id="101127.A0A1X2GNE0"/>
<dbReference type="SUPFAM" id="SSF52540">
    <property type="entry name" value="P-loop containing nucleoside triphosphate hydrolases"/>
    <property type="match status" value="1"/>
</dbReference>